<keyword evidence="4" id="KW-1185">Reference proteome</keyword>
<dbReference type="Proteomes" id="UP001341281">
    <property type="component" value="Chromosome 08"/>
</dbReference>
<evidence type="ECO:0000313" key="3">
    <source>
        <dbReference type="EMBL" id="WVZ90314.1"/>
    </source>
</evidence>
<evidence type="ECO:0000313" key="4">
    <source>
        <dbReference type="Proteomes" id="UP001341281"/>
    </source>
</evidence>
<reference evidence="3 4" key="1">
    <citation type="submission" date="2024-02" db="EMBL/GenBank/DDBJ databases">
        <title>High-quality chromosome-scale genome assembly of Pensacola bahiagrass (Paspalum notatum Flugge var. saurae).</title>
        <authorList>
            <person name="Vega J.M."/>
            <person name="Podio M."/>
            <person name="Orjuela J."/>
            <person name="Siena L.A."/>
            <person name="Pessino S.C."/>
            <person name="Combes M.C."/>
            <person name="Mariac C."/>
            <person name="Albertini E."/>
            <person name="Pupilli F."/>
            <person name="Ortiz J.P.A."/>
            <person name="Leblanc O."/>
        </authorList>
    </citation>
    <scope>NUCLEOTIDE SEQUENCE [LARGE SCALE GENOMIC DNA]</scope>
    <source>
        <strain evidence="3">R1</strain>
        <tissue evidence="3">Leaf</tissue>
    </source>
</reference>
<sequence>MGSGEGRWAVRLFVDLSTAADERRIFSAGSFSMTHGSHRRCEEGSCAISREPRGPGGRRGKRGRQKRSAAGGGLMAAQREKSGAVAVAPGPGAAAASGSPSPSSSSSGAQAAAAPAGERWSAAIGNLGELGTNVDALQKLLARKAVFVDDDIFSKASLAADQARTIKVLDQRVQSLERELDAAISAAARARTEKRQAEAAQRAAELRAQEVTKELENTARVFELHMEELRLKQDEIAKKDSDIKVLEAIIRTLSSKDDGASSE</sequence>
<accession>A0AAQ3UDH1</accession>
<dbReference type="PANTHER" id="PTHR36080">
    <property type="entry name" value="DBJ|BAA96220.1"/>
    <property type="match status" value="1"/>
</dbReference>
<gene>
    <name evidence="3" type="ORF">U9M48_036624</name>
</gene>
<feature type="compositionally biased region" description="Basic residues" evidence="2">
    <location>
        <begin position="56"/>
        <end position="67"/>
    </location>
</feature>
<keyword evidence="1" id="KW-0175">Coiled coil</keyword>
<feature type="region of interest" description="Disordered" evidence="2">
    <location>
        <begin position="33"/>
        <end position="113"/>
    </location>
</feature>
<evidence type="ECO:0000256" key="2">
    <source>
        <dbReference type="SAM" id="MobiDB-lite"/>
    </source>
</evidence>
<feature type="compositionally biased region" description="Low complexity" evidence="2">
    <location>
        <begin position="83"/>
        <end position="113"/>
    </location>
</feature>
<protein>
    <submittedName>
        <fullName evidence="3">Uncharacterized protein</fullName>
    </submittedName>
</protein>
<dbReference type="EMBL" id="CP144752">
    <property type="protein sequence ID" value="WVZ90314.1"/>
    <property type="molecule type" value="Genomic_DNA"/>
</dbReference>
<dbReference type="PANTHER" id="PTHR36080:SF1">
    <property type="entry name" value="DBJ|BAA96220.1"/>
    <property type="match status" value="1"/>
</dbReference>
<feature type="coiled-coil region" evidence="1">
    <location>
        <begin position="159"/>
        <end position="232"/>
    </location>
</feature>
<proteinExistence type="predicted"/>
<evidence type="ECO:0000256" key="1">
    <source>
        <dbReference type="SAM" id="Coils"/>
    </source>
</evidence>
<organism evidence="3 4">
    <name type="scientific">Paspalum notatum var. saurae</name>
    <dbReference type="NCBI Taxonomy" id="547442"/>
    <lineage>
        <taxon>Eukaryota</taxon>
        <taxon>Viridiplantae</taxon>
        <taxon>Streptophyta</taxon>
        <taxon>Embryophyta</taxon>
        <taxon>Tracheophyta</taxon>
        <taxon>Spermatophyta</taxon>
        <taxon>Magnoliopsida</taxon>
        <taxon>Liliopsida</taxon>
        <taxon>Poales</taxon>
        <taxon>Poaceae</taxon>
        <taxon>PACMAD clade</taxon>
        <taxon>Panicoideae</taxon>
        <taxon>Andropogonodae</taxon>
        <taxon>Paspaleae</taxon>
        <taxon>Paspalinae</taxon>
        <taxon>Paspalum</taxon>
    </lineage>
</organism>
<name>A0AAQ3UDH1_PASNO</name>
<dbReference type="AlphaFoldDB" id="A0AAQ3UDH1"/>